<dbReference type="Gene3D" id="3.30.300.20">
    <property type="match status" value="1"/>
</dbReference>
<comment type="function">
    <text evidence="6">A probable RNA chaperone. Forms a complex with KhpA which binds to cellular RNA and controls its expression. Plays a role in peptidoglycan (PG) homeostasis and cell length regulation.</text>
</comment>
<comment type="similarity">
    <text evidence="6">Belongs to the KhpB RNA-binding protein family.</text>
</comment>
<accession>A0A426DRK1</accession>
<dbReference type="InterPro" id="IPR036867">
    <property type="entry name" value="R3H_dom_sf"/>
</dbReference>
<keyword evidence="2 6" id="KW-0694">RNA-binding</keyword>
<dbReference type="GO" id="GO:0005737">
    <property type="term" value="C:cytoplasm"/>
    <property type="evidence" value="ECO:0007669"/>
    <property type="project" value="UniProtKB-SubCell"/>
</dbReference>
<dbReference type="InterPro" id="IPR039247">
    <property type="entry name" value="KhpB"/>
</dbReference>
<gene>
    <name evidence="6" type="primary">khpB</name>
    <name evidence="6" type="synonym">eloR</name>
    <name evidence="9" type="ORF">EBB54_24175</name>
</gene>
<comment type="caution">
    <text evidence="9">The sequence shown here is derived from an EMBL/GenBank/DDBJ whole genome shotgun (WGS) entry which is preliminary data.</text>
</comment>
<dbReference type="RefSeq" id="WP_125129265.1">
    <property type="nucleotide sequence ID" value="NZ_RHJS01000002.1"/>
</dbReference>
<keyword evidence="3 6" id="KW-0133">Cell shape</keyword>
<dbReference type="InterPro" id="IPR015946">
    <property type="entry name" value="KH_dom-like_a/b"/>
</dbReference>
<keyword evidence="5 6" id="KW-0961">Cell wall biogenesis/degradation</keyword>
<evidence type="ECO:0000313" key="9">
    <source>
        <dbReference type="EMBL" id="RRK35509.1"/>
    </source>
</evidence>
<comment type="domain">
    <text evidence="6">Has an N-terminal Jag-N domain and 2 RNA-binding domains (KH and R3H).</text>
</comment>
<evidence type="ECO:0000256" key="7">
    <source>
        <dbReference type="SAM" id="MobiDB-lite"/>
    </source>
</evidence>
<dbReference type="GO" id="GO:0009252">
    <property type="term" value="P:peptidoglycan biosynthetic process"/>
    <property type="evidence" value="ECO:0007669"/>
    <property type="project" value="UniProtKB-UniRule"/>
</dbReference>
<feature type="compositionally biased region" description="Basic and acidic residues" evidence="7">
    <location>
        <begin position="78"/>
        <end position="96"/>
    </location>
</feature>
<evidence type="ECO:0000256" key="2">
    <source>
        <dbReference type="ARBA" id="ARBA00022884"/>
    </source>
</evidence>
<feature type="domain" description="R3H" evidence="8">
    <location>
        <begin position="269"/>
        <end position="335"/>
    </location>
</feature>
<dbReference type="EMBL" id="RHJS01000002">
    <property type="protein sequence ID" value="RRK35509.1"/>
    <property type="molecule type" value="Genomic_DNA"/>
</dbReference>
<dbReference type="NCBIfam" id="NF041568">
    <property type="entry name" value="Jag_EloR"/>
    <property type="match status" value="1"/>
</dbReference>
<evidence type="ECO:0000256" key="1">
    <source>
        <dbReference type="ARBA" id="ARBA00022490"/>
    </source>
</evidence>
<keyword evidence="10" id="KW-1185">Reference proteome</keyword>
<evidence type="ECO:0000256" key="6">
    <source>
        <dbReference type="HAMAP-Rule" id="MF_00867"/>
    </source>
</evidence>
<dbReference type="GO" id="GO:0003723">
    <property type="term" value="F:RNA binding"/>
    <property type="evidence" value="ECO:0007669"/>
    <property type="project" value="UniProtKB-UniRule"/>
</dbReference>
<dbReference type="PANTHER" id="PTHR35800">
    <property type="entry name" value="PROTEIN JAG"/>
    <property type="match status" value="1"/>
</dbReference>
<name>A0A426DRK1_9FIRM</name>
<dbReference type="InterPro" id="IPR038008">
    <property type="entry name" value="Jag_KH"/>
</dbReference>
<evidence type="ECO:0000256" key="5">
    <source>
        <dbReference type="ARBA" id="ARBA00023316"/>
    </source>
</evidence>
<feature type="compositionally biased region" description="Basic and acidic residues" evidence="7">
    <location>
        <begin position="103"/>
        <end position="186"/>
    </location>
</feature>
<comment type="caution">
    <text evidence="6">Lacks conserved residue(s) required for the propagation of feature annotation.</text>
</comment>
<sequence length="335" mass="37821">MDGSIRVSAKTVDDAITEAMIQLGVTSDRLEYEVIEKGSPGFLGIGMKQAVIEARRKKGVEKEHDILEEIKKEAKLEEKKSFKNEFKKEAKKETKKDTKKHTKETGNVKDSKDTAAKEESFIEKEAENAAAKEKTAVNEKKAPKEKAAETISTEKEAALNDHASKETSSKEGNSSRRSSEPVEVTEETKQAVETFLTDVFKVMGMEVQIKSDIDKDGVLCVDMAGDNMGIIIGKRGQTLDSLQYLANRVANKHQAGYVRVKLDTENYRVRREETLRHLAKNIAHKVKRNRKPIALEPMNPYERRIIHYSLQSDPYVTTHSEGEDPYRKVVVTLKR</sequence>
<evidence type="ECO:0000256" key="3">
    <source>
        <dbReference type="ARBA" id="ARBA00022960"/>
    </source>
</evidence>
<evidence type="ECO:0000313" key="10">
    <source>
        <dbReference type="Proteomes" id="UP000274920"/>
    </source>
</evidence>
<dbReference type="Pfam" id="PF14804">
    <property type="entry name" value="Jag_N"/>
    <property type="match status" value="1"/>
</dbReference>
<dbReference type="InterPro" id="IPR034079">
    <property type="entry name" value="R3H_KhpB"/>
</dbReference>
<dbReference type="GO" id="GO:0008360">
    <property type="term" value="P:regulation of cell shape"/>
    <property type="evidence" value="ECO:0007669"/>
    <property type="project" value="UniProtKB-KW"/>
</dbReference>
<evidence type="ECO:0000259" key="8">
    <source>
        <dbReference type="PROSITE" id="PS51061"/>
    </source>
</evidence>
<dbReference type="InterPro" id="IPR032782">
    <property type="entry name" value="KhpB_N"/>
</dbReference>
<proteinExistence type="inferred from homology"/>
<comment type="subunit">
    <text evidence="6">Forms a complex with KhpA.</text>
</comment>
<comment type="subcellular location">
    <subcellularLocation>
        <location evidence="6">Cytoplasm</location>
    </subcellularLocation>
</comment>
<reference evidence="9" key="1">
    <citation type="submission" date="2018-10" db="EMBL/GenBank/DDBJ databases">
        <title>Schaedlerella arabinophila gen. nov. sp. nov., isolated from the mouse intestinal tract and comparative analysis with the genome of the closely related altered Schaedler flora strain ASF502.</title>
        <authorList>
            <person name="Miyake S."/>
            <person name="Soh M."/>
            <person name="Seedorf H."/>
        </authorList>
    </citation>
    <scope>NUCLEOTIDE SEQUENCE [LARGE SCALE GENOMIC DNA]</scope>
    <source>
        <strain evidence="9">DSM 106076</strain>
    </source>
</reference>
<protein>
    <recommendedName>
        <fullName evidence="6">RNA-binding protein KhpB</fullName>
    </recommendedName>
    <alternativeName>
        <fullName evidence="6">RNA-binding protein EloR</fullName>
    </alternativeName>
</protein>
<organism evidence="9 10">
    <name type="scientific">Schaedlerella arabinosiphila</name>
    <dbReference type="NCBI Taxonomy" id="2044587"/>
    <lineage>
        <taxon>Bacteria</taxon>
        <taxon>Bacillati</taxon>
        <taxon>Bacillota</taxon>
        <taxon>Clostridia</taxon>
        <taxon>Lachnospirales</taxon>
        <taxon>Lachnospiraceae</taxon>
        <taxon>Schaedlerella</taxon>
    </lineage>
</organism>
<dbReference type="GO" id="GO:0071555">
    <property type="term" value="P:cell wall organization"/>
    <property type="evidence" value="ECO:0007669"/>
    <property type="project" value="UniProtKB-KW"/>
</dbReference>
<dbReference type="Pfam" id="PF13083">
    <property type="entry name" value="KH_KhpA-B"/>
    <property type="match status" value="1"/>
</dbReference>
<dbReference type="CDD" id="cd02644">
    <property type="entry name" value="R3H_jag"/>
    <property type="match status" value="1"/>
</dbReference>
<dbReference type="PANTHER" id="PTHR35800:SF1">
    <property type="entry name" value="RNA-BINDING PROTEIN KHPB"/>
    <property type="match status" value="1"/>
</dbReference>
<dbReference type="InterPro" id="IPR001374">
    <property type="entry name" value="R3H_dom"/>
</dbReference>
<dbReference type="SMART" id="SM01245">
    <property type="entry name" value="Jag_N"/>
    <property type="match status" value="1"/>
</dbReference>
<dbReference type="Pfam" id="PF01424">
    <property type="entry name" value="R3H"/>
    <property type="match status" value="1"/>
</dbReference>
<evidence type="ECO:0000256" key="4">
    <source>
        <dbReference type="ARBA" id="ARBA00023186"/>
    </source>
</evidence>
<dbReference type="SUPFAM" id="SSF82708">
    <property type="entry name" value="R3H domain"/>
    <property type="match status" value="1"/>
</dbReference>
<dbReference type="InterPro" id="IPR038247">
    <property type="entry name" value="Jag_N_dom_sf"/>
</dbReference>
<dbReference type="PROSITE" id="PS51061">
    <property type="entry name" value="R3H"/>
    <property type="match status" value="1"/>
</dbReference>
<dbReference type="AlphaFoldDB" id="A0A426DRK1"/>
<dbReference type="SMART" id="SM00393">
    <property type="entry name" value="R3H"/>
    <property type="match status" value="1"/>
</dbReference>
<feature type="region of interest" description="Disordered" evidence="7">
    <location>
        <begin position="78"/>
        <end position="186"/>
    </location>
</feature>
<keyword evidence="4 6" id="KW-0143">Chaperone</keyword>
<dbReference type="Proteomes" id="UP000274920">
    <property type="component" value="Unassembled WGS sequence"/>
</dbReference>
<dbReference type="CDD" id="cd02414">
    <property type="entry name" value="KH-II_Jag"/>
    <property type="match status" value="1"/>
</dbReference>
<dbReference type="Gene3D" id="3.30.1370.50">
    <property type="entry name" value="R3H-like domain"/>
    <property type="match status" value="1"/>
</dbReference>
<keyword evidence="1 6" id="KW-0963">Cytoplasm</keyword>
<dbReference type="Gene3D" id="3.30.30.80">
    <property type="entry name" value="probable RNA-binding protein from clostridium symbiosum atcc 14940"/>
    <property type="match status" value="1"/>
</dbReference>
<dbReference type="HAMAP" id="MF_00867">
    <property type="entry name" value="KhpB"/>
    <property type="match status" value="1"/>
</dbReference>